<dbReference type="PANTHER" id="PTHR11787">
    <property type="entry name" value="RAB GDP-DISSOCIATION INHIBITOR"/>
    <property type="match status" value="1"/>
</dbReference>
<dbReference type="GO" id="GO:0016192">
    <property type="term" value="P:vesicle-mediated transport"/>
    <property type="evidence" value="ECO:0007669"/>
    <property type="project" value="TreeGrafter"/>
</dbReference>
<dbReference type="PRINTS" id="PR00891">
    <property type="entry name" value="RABGDIREP"/>
</dbReference>
<dbReference type="GO" id="GO:0007264">
    <property type="term" value="P:small GTPase-mediated signal transduction"/>
    <property type="evidence" value="ECO:0007669"/>
    <property type="project" value="InterPro"/>
</dbReference>
<comment type="similarity">
    <text evidence="1">Belongs to the Rab GDI family.</text>
</comment>
<sequence length="81" mass="9000">MSESLPDTVDVVVRGTCLTESIIAVAYSRSGFSVLNLDRNMFYGGDWASFNLTTISEWVEQEKKAPDGEVDVSKYSDKLTE</sequence>
<evidence type="ECO:0000313" key="2">
    <source>
        <dbReference type="EMBL" id="VDP13137.1"/>
    </source>
</evidence>
<dbReference type="WBParaSite" id="HPBE_0001884501-mRNA-1">
    <property type="protein sequence ID" value="HPBE_0001884501-mRNA-1"/>
    <property type="gene ID" value="HPBE_0001884501"/>
</dbReference>
<accession>A0A3P8AFF6</accession>
<evidence type="ECO:0000313" key="3">
    <source>
        <dbReference type="Proteomes" id="UP000050761"/>
    </source>
</evidence>
<dbReference type="Proteomes" id="UP000050761">
    <property type="component" value="Unassembled WGS sequence"/>
</dbReference>
<dbReference type="EMBL" id="UZAH01030958">
    <property type="protein sequence ID" value="VDP13137.1"/>
    <property type="molecule type" value="Genomic_DNA"/>
</dbReference>
<dbReference type="GO" id="GO:0005968">
    <property type="term" value="C:Rab-protein geranylgeranyltransferase complex"/>
    <property type="evidence" value="ECO:0007669"/>
    <property type="project" value="TreeGrafter"/>
</dbReference>
<gene>
    <name evidence="2" type="ORF">HPBE_LOCUS18844</name>
</gene>
<reference evidence="2 3" key="1">
    <citation type="submission" date="2018-11" db="EMBL/GenBank/DDBJ databases">
        <authorList>
            <consortium name="Pathogen Informatics"/>
        </authorList>
    </citation>
    <scope>NUCLEOTIDE SEQUENCE [LARGE SCALE GENOMIC DNA]</scope>
</reference>
<name>A0A183GA35_HELPZ</name>
<dbReference type="AlphaFoldDB" id="A0A183GA35"/>
<dbReference type="GO" id="GO:0005634">
    <property type="term" value="C:nucleus"/>
    <property type="evidence" value="ECO:0007669"/>
    <property type="project" value="TreeGrafter"/>
</dbReference>
<dbReference type="PANTHER" id="PTHR11787:SF4">
    <property type="entry name" value="CHM, RAB ESCORT PROTEIN 1"/>
    <property type="match status" value="1"/>
</dbReference>
<protein>
    <submittedName>
        <fullName evidence="4">Rab GDP dissociation inhibitor</fullName>
    </submittedName>
</protein>
<dbReference type="GO" id="GO:0005829">
    <property type="term" value="C:cytosol"/>
    <property type="evidence" value="ECO:0007669"/>
    <property type="project" value="TreeGrafter"/>
</dbReference>
<organism evidence="3 4">
    <name type="scientific">Heligmosomoides polygyrus</name>
    <name type="common">Parasitic roundworm</name>
    <dbReference type="NCBI Taxonomy" id="6339"/>
    <lineage>
        <taxon>Eukaryota</taxon>
        <taxon>Metazoa</taxon>
        <taxon>Ecdysozoa</taxon>
        <taxon>Nematoda</taxon>
        <taxon>Chromadorea</taxon>
        <taxon>Rhabditida</taxon>
        <taxon>Rhabditina</taxon>
        <taxon>Rhabditomorpha</taxon>
        <taxon>Strongyloidea</taxon>
        <taxon>Heligmosomidae</taxon>
        <taxon>Heligmosomoides</taxon>
    </lineage>
</organism>
<proteinExistence type="inferred from homology"/>
<dbReference type="InterPro" id="IPR018203">
    <property type="entry name" value="GDP_dissociation_inhibitor"/>
</dbReference>
<dbReference type="Gene3D" id="3.50.50.60">
    <property type="entry name" value="FAD/NAD(P)-binding domain"/>
    <property type="match status" value="1"/>
</dbReference>
<accession>A0A183GA35</accession>
<dbReference type="Pfam" id="PF00996">
    <property type="entry name" value="GDI"/>
    <property type="match status" value="1"/>
</dbReference>
<dbReference type="InterPro" id="IPR036188">
    <property type="entry name" value="FAD/NAD-bd_sf"/>
</dbReference>
<evidence type="ECO:0000313" key="4">
    <source>
        <dbReference type="WBParaSite" id="HPBE_0001884501-mRNA-1"/>
    </source>
</evidence>
<keyword evidence="3" id="KW-1185">Reference proteome</keyword>
<reference evidence="4" key="2">
    <citation type="submission" date="2019-09" db="UniProtKB">
        <authorList>
            <consortium name="WormBaseParasite"/>
        </authorList>
    </citation>
    <scope>IDENTIFICATION</scope>
</reference>
<dbReference type="OrthoDB" id="1923006at2759"/>
<dbReference type="GO" id="GO:0005092">
    <property type="term" value="F:GDP-dissociation inhibitor activity"/>
    <property type="evidence" value="ECO:0007669"/>
    <property type="project" value="InterPro"/>
</dbReference>
<evidence type="ECO:0000256" key="1">
    <source>
        <dbReference type="ARBA" id="ARBA00005593"/>
    </source>
</evidence>
<dbReference type="SUPFAM" id="SSF51905">
    <property type="entry name" value="FAD/NAD(P)-binding domain"/>
    <property type="match status" value="1"/>
</dbReference>